<name>A0ABX3CBF9_9NEIS</name>
<evidence type="ECO:0000256" key="2">
    <source>
        <dbReference type="ARBA" id="ARBA00022989"/>
    </source>
</evidence>
<dbReference type="InterPro" id="IPR011701">
    <property type="entry name" value="MFS"/>
</dbReference>
<accession>A0ABX3CBF9</accession>
<protein>
    <recommendedName>
        <fullName evidence="7">Major facilitator superfamily (MFS) profile domain-containing protein</fullName>
    </recommendedName>
</protein>
<keyword evidence="3 4" id="KW-0472">Membrane</keyword>
<evidence type="ECO:0008006" key="7">
    <source>
        <dbReference type="Google" id="ProtNLM"/>
    </source>
</evidence>
<evidence type="ECO:0000256" key="3">
    <source>
        <dbReference type="ARBA" id="ARBA00023136"/>
    </source>
</evidence>
<sequence>MSMHIGLNVYLFTGLLFLVGVAMAIGKASVFKFIADEFPDSIGAVSGVVGLSGGLGGFLLPILFGVLLDLTGVRSSAFMLLYGTVCVSLVWMHFSFKSAAKAKVRAAAPAHPIPLTSERG</sequence>
<keyword evidence="6" id="KW-1185">Reference proteome</keyword>
<reference evidence="5 6" key="1">
    <citation type="submission" date="2016-09" db="EMBL/GenBank/DDBJ databases">
        <title>Chromobacterium muskegensis sp. nov., an insecticidal bacterium isolated from Sphagnum bogs.</title>
        <authorList>
            <person name="Sparks M.E."/>
            <person name="Blackburn M.B."/>
            <person name="Gundersen-Rindal D.E."/>
            <person name="Mitchell A."/>
            <person name="Farrar R."/>
            <person name="Kuhar D."/>
        </authorList>
    </citation>
    <scope>NUCLEOTIDE SEQUENCE [LARGE SCALE GENOMIC DNA]</scope>
    <source>
        <strain evidence="5 6">14B-1</strain>
    </source>
</reference>
<proteinExistence type="predicted"/>
<organism evidence="5 6">
    <name type="scientific">Chromobacterium sphagni</name>
    <dbReference type="NCBI Taxonomy" id="1903179"/>
    <lineage>
        <taxon>Bacteria</taxon>
        <taxon>Pseudomonadati</taxon>
        <taxon>Pseudomonadota</taxon>
        <taxon>Betaproteobacteria</taxon>
        <taxon>Neisseriales</taxon>
        <taxon>Chromobacteriaceae</taxon>
        <taxon>Chromobacterium</taxon>
    </lineage>
</organism>
<gene>
    <name evidence="5" type="ORF">BI344_18530</name>
</gene>
<evidence type="ECO:0000256" key="1">
    <source>
        <dbReference type="ARBA" id="ARBA00022692"/>
    </source>
</evidence>
<dbReference type="Pfam" id="PF07690">
    <property type="entry name" value="MFS_1"/>
    <property type="match status" value="1"/>
</dbReference>
<dbReference type="Gene3D" id="1.20.1250.20">
    <property type="entry name" value="MFS general substrate transporter like domains"/>
    <property type="match status" value="1"/>
</dbReference>
<dbReference type="EMBL" id="MKCT01000037">
    <property type="protein sequence ID" value="OHX19441.1"/>
    <property type="molecule type" value="Genomic_DNA"/>
</dbReference>
<feature type="transmembrane region" description="Helical" evidence="4">
    <location>
        <begin position="42"/>
        <end position="64"/>
    </location>
</feature>
<comment type="caution">
    <text evidence="5">The sequence shown here is derived from an EMBL/GenBank/DDBJ whole genome shotgun (WGS) entry which is preliminary data.</text>
</comment>
<evidence type="ECO:0000313" key="5">
    <source>
        <dbReference type="EMBL" id="OHX19441.1"/>
    </source>
</evidence>
<dbReference type="SUPFAM" id="SSF103473">
    <property type="entry name" value="MFS general substrate transporter"/>
    <property type="match status" value="1"/>
</dbReference>
<dbReference type="Proteomes" id="UP000180280">
    <property type="component" value="Unassembled WGS sequence"/>
</dbReference>
<feature type="transmembrane region" description="Helical" evidence="4">
    <location>
        <begin position="6"/>
        <end position="30"/>
    </location>
</feature>
<feature type="transmembrane region" description="Helical" evidence="4">
    <location>
        <begin position="76"/>
        <end position="96"/>
    </location>
</feature>
<dbReference type="InterPro" id="IPR036259">
    <property type="entry name" value="MFS_trans_sf"/>
</dbReference>
<keyword evidence="1 4" id="KW-0812">Transmembrane</keyword>
<evidence type="ECO:0000256" key="4">
    <source>
        <dbReference type="SAM" id="Phobius"/>
    </source>
</evidence>
<keyword evidence="2 4" id="KW-1133">Transmembrane helix</keyword>
<evidence type="ECO:0000313" key="6">
    <source>
        <dbReference type="Proteomes" id="UP000180280"/>
    </source>
</evidence>